<evidence type="ECO:0000313" key="2">
    <source>
        <dbReference type="Proteomes" id="UP000724874"/>
    </source>
</evidence>
<organism evidence="1 2">
    <name type="scientific">Gymnopilus junonius</name>
    <name type="common">Spectacular rustgill mushroom</name>
    <name type="synonym">Gymnopilus spectabilis subsp. junonius</name>
    <dbReference type="NCBI Taxonomy" id="109634"/>
    <lineage>
        <taxon>Eukaryota</taxon>
        <taxon>Fungi</taxon>
        <taxon>Dikarya</taxon>
        <taxon>Basidiomycota</taxon>
        <taxon>Agaricomycotina</taxon>
        <taxon>Agaricomycetes</taxon>
        <taxon>Agaricomycetidae</taxon>
        <taxon>Agaricales</taxon>
        <taxon>Agaricineae</taxon>
        <taxon>Hymenogastraceae</taxon>
        <taxon>Gymnopilus</taxon>
    </lineage>
</organism>
<sequence length="485" mass="55962">MAEQKPTMLTTSSKRTYMFDKNGVWEMSSSLFDFEEDLNVPDMPPDRADRIWSLVDSPWSQEKPLDSSIWLTESLSYMFPVQTVSPNESGYKEWKHSNIRFSNRIYIMDPWNVEDMLAVLKLSNHQPPIFPDKQYMCQVMQNTGPIPTDVFHHFVDAEGGRIFRGSFTRFDNTDSLTKNVLSYFSFGDSRSCDQAFVMRRFEHEGKSDRVLLDFKSTWMEESIRAQFQLLRLEEAERLFSVCPFPERSSLAGWFFEGVAVHRLSGYGKPHSRCRLAELRRMRRLDCLTPDPETDVRGPSFIEDDASISRLDGCILHVDSNGSDLLEKCNVSALEEPQTIPCFSIPCRKETMLRSVSKVSDISSPCSHYDFHFIATRNNPLVDAFSYDKLDVQNKPVLWVYKIVDAKFGGPGEETAAYNVIRDLKAYLEHFNGRHVVEIRYVLVAPKRDKTPVIVWRMPANGWADDVQGDVYVQYIDPIPWRSTPT</sequence>
<protein>
    <submittedName>
        <fullName evidence="1">Uncharacterized protein</fullName>
    </submittedName>
</protein>
<keyword evidence="2" id="KW-1185">Reference proteome</keyword>
<dbReference type="OrthoDB" id="2340858at2759"/>
<comment type="caution">
    <text evidence="1">The sequence shown here is derived from an EMBL/GenBank/DDBJ whole genome shotgun (WGS) entry which is preliminary data.</text>
</comment>
<accession>A0A9P5NW73</accession>
<proteinExistence type="predicted"/>
<name>A0A9P5NW73_GYMJU</name>
<reference evidence="1" key="1">
    <citation type="submission" date="2020-11" db="EMBL/GenBank/DDBJ databases">
        <authorList>
            <consortium name="DOE Joint Genome Institute"/>
            <person name="Ahrendt S."/>
            <person name="Riley R."/>
            <person name="Andreopoulos W."/>
            <person name="LaButti K."/>
            <person name="Pangilinan J."/>
            <person name="Ruiz-duenas F.J."/>
            <person name="Barrasa J.M."/>
            <person name="Sanchez-Garcia M."/>
            <person name="Camarero S."/>
            <person name="Miyauchi S."/>
            <person name="Serrano A."/>
            <person name="Linde D."/>
            <person name="Babiker R."/>
            <person name="Drula E."/>
            <person name="Ayuso-Fernandez I."/>
            <person name="Pacheco R."/>
            <person name="Padilla G."/>
            <person name="Ferreira P."/>
            <person name="Barriuso J."/>
            <person name="Kellner H."/>
            <person name="Castanera R."/>
            <person name="Alfaro M."/>
            <person name="Ramirez L."/>
            <person name="Pisabarro A.G."/>
            <person name="Kuo A."/>
            <person name="Tritt A."/>
            <person name="Lipzen A."/>
            <person name="He G."/>
            <person name="Yan M."/>
            <person name="Ng V."/>
            <person name="Cullen D."/>
            <person name="Martin F."/>
            <person name="Rosso M.-N."/>
            <person name="Henrissat B."/>
            <person name="Hibbett D."/>
            <person name="Martinez A.T."/>
            <person name="Grigoriev I.V."/>
        </authorList>
    </citation>
    <scope>NUCLEOTIDE SEQUENCE</scope>
    <source>
        <strain evidence="1">AH 44721</strain>
    </source>
</reference>
<dbReference type="AlphaFoldDB" id="A0A9P5NW73"/>
<gene>
    <name evidence="1" type="ORF">CPB84DRAFT_1764249</name>
</gene>
<evidence type="ECO:0000313" key="1">
    <source>
        <dbReference type="EMBL" id="KAF8910640.1"/>
    </source>
</evidence>
<dbReference type="Proteomes" id="UP000724874">
    <property type="component" value="Unassembled WGS sequence"/>
</dbReference>
<dbReference type="EMBL" id="JADNYJ010000006">
    <property type="protein sequence ID" value="KAF8910640.1"/>
    <property type="molecule type" value="Genomic_DNA"/>
</dbReference>